<evidence type="ECO:0008006" key="3">
    <source>
        <dbReference type="Google" id="ProtNLM"/>
    </source>
</evidence>
<organism evidence="1 2">
    <name type="scientific">Gelidibacter gilvus</name>
    <dbReference type="NCBI Taxonomy" id="59602"/>
    <lineage>
        <taxon>Bacteria</taxon>
        <taxon>Pseudomonadati</taxon>
        <taxon>Bacteroidota</taxon>
        <taxon>Flavobacteriia</taxon>
        <taxon>Flavobacteriales</taxon>
        <taxon>Flavobacteriaceae</taxon>
        <taxon>Gelidibacter</taxon>
    </lineage>
</organism>
<dbReference type="OrthoDB" id="595476at2"/>
<dbReference type="AlphaFoldDB" id="A0A4Q0XHS9"/>
<proteinExistence type="predicted"/>
<reference evidence="1 2" key="1">
    <citation type="submission" date="2019-01" db="EMBL/GenBank/DDBJ databases">
        <title>Genome sequence of the Antarctic species Gelidibacter gilvus ACAM 158(T).</title>
        <authorList>
            <person name="Bowman J.P."/>
        </authorList>
    </citation>
    <scope>NUCLEOTIDE SEQUENCE [LARGE SCALE GENOMIC DNA]</scope>
    <source>
        <strain evidence="1 2">IC158</strain>
    </source>
</reference>
<evidence type="ECO:0000313" key="2">
    <source>
        <dbReference type="Proteomes" id="UP000289792"/>
    </source>
</evidence>
<dbReference type="InterPro" id="IPR035093">
    <property type="entry name" value="RelE/ParE_toxin_dom_sf"/>
</dbReference>
<accession>A0A4Q0XHS9</accession>
<sequence>MGVKEVRFSEEARIELHKAKYFMEFLGKEDAFWGDIDKQLELLLQFPYAFQERYRDIRIVSLDQFNYSIHYIPKPYGVLVYRFLNKNQDF</sequence>
<name>A0A4Q0XHS9_9FLAO</name>
<evidence type="ECO:0000313" key="1">
    <source>
        <dbReference type="EMBL" id="RXJ49879.1"/>
    </source>
</evidence>
<dbReference type="RefSeq" id="WP_129017429.1">
    <property type="nucleotide sequence ID" value="NZ_SDDZ01000005.1"/>
</dbReference>
<gene>
    <name evidence="1" type="ORF">ESZ48_10555</name>
</gene>
<dbReference type="Gene3D" id="3.30.2310.20">
    <property type="entry name" value="RelE-like"/>
    <property type="match status" value="1"/>
</dbReference>
<comment type="caution">
    <text evidence="1">The sequence shown here is derived from an EMBL/GenBank/DDBJ whole genome shotgun (WGS) entry which is preliminary data.</text>
</comment>
<dbReference type="Proteomes" id="UP000289792">
    <property type="component" value="Unassembled WGS sequence"/>
</dbReference>
<protein>
    <recommendedName>
        <fullName evidence="3">Type II toxin-antitoxin system RelE/ParE family toxin</fullName>
    </recommendedName>
</protein>
<dbReference type="EMBL" id="SDDZ01000005">
    <property type="protein sequence ID" value="RXJ49879.1"/>
    <property type="molecule type" value="Genomic_DNA"/>
</dbReference>
<keyword evidence="2" id="KW-1185">Reference proteome</keyword>